<dbReference type="InterPro" id="IPR012674">
    <property type="entry name" value="Calycin"/>
</dbReference>
<dbReference type="Gene3D" id="2.40.128.20">
    <property type="match status" value="1"/>
</dbReference>
<name>A0ABQ9F9Z9_TEGGR</name>
<reference evidence="5 6" key="1">
    <citation type="submission" date="2022-12" db="EMBL/GenBank/DDBJ databases">
        <title>Chromosome-level genome of Tegillarca granosa.</title>
        <authorList>
            <person name="Kim J."/>
        </authorList>
    </citation>
    <scope>NUCLEOTIDE SEQUENCE [LARGE SCALE GENOMIC DNA]</scope>
    <source>
        <strain evidence="5">Teg-2019</strain>
        <tissue evidence="5">Adductor muscle</tissue>
    </source>
</reference>
<dbReference type="Proteomes" id="UP001217089">
    <property type="component" value="Unassembled WGS sequence"/>
</dbReference>
<evidence type="ECO:0000256" key="1">
    <source>
        <dbReference type="ARBA" id="ARBA00008390"/>
    </source>
</evidence>
<dbReference type="CDD" id="cd00742">
    <property type="entry name" value="FABP"/>
    <property type="match status" value="1"/>
</dbReference>
<evidence type="ECO:0000313" key="6">
    <source>
        <dbReference type="Proteomes" id="UP001217089"/>
    </source>
</evidence>
<dbReference type="PRINTS" id="PR00178">
    <property type="entry name" value="FATTYACIDBP"/>
</dbReference>
<evidence type="ECO:0000256" key="3">
    <source>
        <dbReference type="RuleBase" id="RU003696"/>
    </source>
</evidence>
<dbReference type="PANTHER" id="PTHR11955">
    <property type="entry name" value="FATTY ACID BINDING PROTEIN"/>
    <property type="match status" value="1"/>
</dbReference>
<protein>
    <recommendedName>
        <fullName evidence="4">Cytosolic fatty-acid binding proteins domain-containing protein</fullName>
    </recommendedName>
</protein>
<comment type="similarity">
    <text evidence="1 3">Belongs to the calycin superfamily. Fatty-acid binding protein (FABP) family.</text>
</comment>
<keyword evidence="6" id="KW-1185">Reference proteome</keyword>
<feature type="non-terminal residue" evidence="5">
    <location>
        <position position="87"/>
    </location>
</feature>
<organism evidence="5 6">
    <name type="scientific">Tegillarca granosa</name>
    <name type="common">Malaysian cockle</name>
    <name type="synonym">Anadara granosa</name>
    <dbReference type="NCBI Taxonomy" id="220873"/>
    <lineage>
        <taxon>Eukaryota</taxon>
        <taxon>Metazoa</taxon>
        <taxon>Spiralia</taxon>
        <taxon>Lophotrochozoa</taxon>
        <taxon>Mollusca</taxon>
        <taxon>Bivalvia</taxon>
        <taxon>Autobranchia</taxon>
        <taxon>Pteriomorphia</taxon>
        <taxon>Arcoida</taxon>
        <taxon>Arcoidea</taxon>
        <taxon>Arcidae</taxon>
        <taxon>Tegillarca</taxon>
    </lineage>
</organism>
<dbReference type="Pfam" id="PF00061">
    <property type="entry name" value="Lipocalin"/>
    <property type="match status" value="1"/>
</dbReference>
<proteinExistence type="inferred from homology"/>
<dbReference type="InterPro" id="IPR031259">
    <property type="entry name" value="ILBP"/>
</dbReference>
<feature type="domain" description="Cytosolic fatty-acid binding proteins" evidence="4">
    <location>
        <begin position="12"/>
        <end position="29"/>
    </location>
</feature>
<evidence type="ECO:0000259" key="4">
    <source>
        <dbReference type="PROSITE" id="PS00214"/>
    </source>
</evidence>
<accession>A0ABQ9F9Z9</accession>
<keyword evidence="2" id="KW-0446">Lipid-binding</keyword>
<dbReference type="InterPro" id="IPR000566">
    <property type="entry name" value="Lipocln_cytosolic_FA-bd_dom"/>
</dbReference>
<dbReference type="SUPFAM" id="SSF50814">
    <property type="entry name" value="Lipocalins"/>
    <property type="match status" value="1"/>
</dbReference>
<keyword evidence="3" id="KW-0813">Transport</keyword>
<dbReference type="PROSITE" id="PS00214">
    <property type="entry name" value="FABP"/>
    <property type="match status" value="1"/>
</dbReference>
<comment type="caution">
    <text evidence="5">The sequence shown here is derived from an EMBL/GenBank/DDBJ whole genome shotgun (WGS) entry which is preliminary data.</text>
</comment>
<evidence type="ECO:0000313" key="5">
    <source>
        <dbReference type="EMBL" id="KAJ8312420.1"/>
    </source>
</evidence>
<dbReference type="InterPro" id="IPR000463">
    <property type="entry name" value="Fatty_acid-bd"/>
</dbReference>
<sequence>MAMEEIKAKFVGKWKVDRSENFDDFLKEVGVNFALRKIASLAKPVMDITIEEGDKVKIAMHIGIKDQIDMFKFGEEYEKEMDGNKLK</sequence>
<evidence type="ECO:0000256" key="2">
    <source>
        <dbReference type="ARBA" id="ARBA00023121"/>
    </source>
</evidence>
<dbReference type="EMBL" id="JARBDR010000440">
    <property type="protein sequence ID" value="KAJ8312420.1"/>
    <property type="molecule type" value="Genomic_DNA"/>
</dbReference>
<gene>
    <name evidence="5" type="ORF">KUTeg_009793</name>
</gene>